<comment type="caution">
    <text evidence="3">The sequence shown here is derived from an EMBL/GenBank/DDBJ whole genome shotgun (WGS) entry which is preliminary data.</text>
</comment>
<evidence type="ECO:0000256" key="2">
    <source>
        <dbReference type="SAM" id="SignalP"/>
    </source>
</evidence>
<keyword evidence="4" id="KW-1185">Reference proteome</keyword>
<dbReference type="Proteomes" id="UP000826195">
    <property type="component" value="Unassembled WGS sequence"/>
</dbReference>
<evidence type="ECO:0000313" key="4">
    <source>
        <dbReference type="Proteomes" id="UP000826195"/>
    </source>
</evidence>
<gene>
    <name evidence="3" type="ORF">KQX54_016217</name>
</gene>
<feature type="compositionally biased region" description="Basic and acidic residues" evidence="1">
    <location>
        <begin position="84"/>
        <end position="99"/>
    </location>
</feature>
<feature type="chain" id="PRO_5043989515" evidence="2">
    <location>
        <begin position="20"/>
        <end position="162"/>
    </location>
</feature>
<dbReference type="EMBL" id="JAHXZJ010000374">
    <property type="protein sequence ID" value="KAH0561326.1"/>
    <property type="molecule type" value="Genomic_DNA"/>
</dbReference>
<feature type="compositionally biased region" description="Basic and acidic residues" evidence="1">
    <location>
        <begin position="112"/>
        <end position="124"/>
    </location>
</feature>
<dbReference type="AlphaFoldDB" id="A0AAV7J204"/>
<evidence type="ECO:0000256" key="1">
    <source>
        <dbReference type="SAM" id="MobiDB-lite"/>
    </source>
</evidence>
<keyword evidence="2" id="KW-0732">Signal</keyword>
<feature type="signal peptide" evidence="2">
    <location>
        <begin position="1"/>
        <end position="19"/>
    </location>
</feature>
<evidence type="ECO:0000313" key="3">
    <source>
        <dbReference type="EMBL" id="KAH0561326.1"/>
    </source>
</evidence>
<organism evidence="3 4">
    <name type="scientific">Cotesia glomerata</name>
    <name type="common">Lepidopteran parasitic wasp</name>
    <name type="synonym">Apanteles glomeratus</name>
    <dbReference type="NCBI Taxonomy" id="32391"/>
    <lineage>
        <taxon>Eukaryota</taxon>
        <taxon>Metazoa</taxon>
        <taxon>Ecdysozoa</taxon>
        <taxon>Arthropoda</taxon>
        <taxon>Hexapoda</taxon>
        <taxon>Insecta</taxon>
        <taxon>Pterygota</taxon>
        <taxon>Neoptera</taxon>
        <taxon>Endopterygota</taxon>
        <taxon>Hymenoptera</taxon>
        <taxon>Apocrita</taxon>
        <taxon>Ichneumonoidea</taxon>
        <taxon>Braconidae</taxon>
        <taxon>Microgastrinae</taxon>
        <taxon>Cotesia</taxon>
    </lineage>
</organism>
<name>A0AAV7J204_COTGL</name>
<proteinExistence type="predicted"/>
<protein>
    <submittedName>
        <fullName evidence="3">Uncharacterized protein</fullName>
    </submittedName>
</protein>
<reference evidence="3 4" key="1">
    <citation type="journal article" date="2021" name="J. Hered.">
        <title>A chromosome-level genome assembly of the parasitoid wasp, Cotesia glomerata (Hymenoptera: Braconidae).</title>
        <authorList>
            <person name="Pinto B.J."/>
            <person name="Weis J.J."/>
            <person name="Gamble T."/>
            <person name="Ode P.J."/>
            <person name="Paul R."/>
            <person name="Zaspel J.M."/>
        </authorList>
    </citation>
    <scope>NUCLEOTIDE SEQUENCE [LARGE SCALE GENOMIC DNA]</scope>
    <source>
        <strain evidence="3">CgM1</strain>
    </source>
</reference>
<accession>A0AAV7J204</accession>
<feature type="region of interest" description="Disordered" evidence="1">
    <location>
        <begin position="76"/>
        <end position="124"/>
    </location>
</feature>
<sequence>MQLIVYSVLCILAVSGSPAHYDQRQEGTLNVHALLKNLYLVILVPSVEPPKPSVASEEIDSWPSVLEQLLEFKRDSTRNGITESGDKNFTENGLKHGRDANTNNNTDSHDEDSDKKNKNNNDTEQVTDHLESKLLGDGIENCGPDRFRDRFGICQFVTSLRN</sequence>